<comment type="caution">
    <text evidence="2">The sequence shown here is derived from an EMBL/GenBank/DDBJ whole genome shotgun (WGS) entry which is preliminary data.</text>
</comment>
<gene>
    <name evidence="2" type="ORF">V6N11_036386</name>
</gene>
<proteinExistence type="predicted"/>
<name>A0ABR2RB02_9ROSI</name>
<dbReference type="EMBL" id="JBBPBN010000024">
    <property type="protein sequence ID" value="KAK9009862.1"/>
    <property type="molecule type" value="Genomic_DNA"/>
</dbReference>
<keyword evidence="3" id="KW-1185">Reference proteome</keyword>
<organism evidence="2 3">
    <name type="scientific">Hibiscus sabdariffa</name>
    <name type="common">roselle</name>
    <dbReference type="NCBI Taxonomy" id="183260"/>
    <lineage>
        <taxon>Eukaryota</taxon>
        <taxon>Viridiplantae</taxon>
        <taxon>Streptophyta</taxon>
        <taxon>Embryophyta</taxon>
        <taxon>Tracheophyta</taxon>
        <taxon>Spermatophyta</taxon>
        <taxon>Magnoliopsida</taxon>
        <taxon>eudicotyledons</taxon>
        <taxon>Gunneridae</taxon>
        <taxon>Pentapetalae</taxon>
        <taxon>rosids</taxon>
        <taxon>malvids</taxon>
        <taxon>Malvales</taxon>
        <taxon>Malvaceae</taxon>
        <taxon>Malvoideae</taxon>
        <taxon>Hibiscus</taxon>
    </lineage>
</organism>
<accession>A0ABR2RB02</accession>
<protein>
    <submittedName>
        <fullName evidence="2">Uncharacterized protein</fullName>
    </submittedName>
</protein>
<reference evidence="2 3" key="1">
    <citation type="journal article" date="2024" name="G3 (Bethesda)">
        <title>Genome assembly of Hibiscus sabdariffa L. provides insights into metabolisms of medicinal natural products.</title>
        <authorList>
            <person name="Kim T."/>
        </authorList>
    </citation>
    <scope>NUCLEOTIDE SEQUENCE [LARGE SCALE GENOMIC DNA]</scope>
    <source>
        <strain evidence="2">TK-2024</strain>
        <tissue evidence="2">Old leaves</tissue>
    </source>
</reference>
<sequence>MVLWEASDSDRSLFKTKTWDQRPRFPLNLLSYKHVSCVKTRHSSSSPKFFFLSFFYFVTFEHHVSRELIRVSKMDVFIPEEYVIQRRIEKKAAKRLPNAEASRRTEKEKKSEQPPAPSFRVDGGEFLVPGGISETIVFSCLSA</sequence>
<dbReference type="Proteomes" id="UP001396334">
    <property type="component" value="Unassembled WGS sequence"/>
</dbReference>
<evidence type="ECO:0000313" key="3">
    <source>
        <dbReference type="Proteomes" id="UP001396334"/>
    </source>
</evidence>
<evidence type="ECO:0000256" key="1">
    <source>
        <dbReference type="SAM" id="MobiDB-lite"/>
    </source>
</evidence>
<feature type="region of interest" description="Disordered" evidence="1">
    <location>
        <begin position="93"/>
        <end position="123"/>
    </location>
</feature>
<feature type="compositionally biased region" description="Basic and acidic residues" evidence="1">
    <location>
        <begin position="101"/>
        <end position="112"/>
    </location>
</feature>
<evidence type="ECO:0000313" key="2">
    <source>
        <dbReference type="EMBL" id="KAK9009862.1"/>
    </source>
</evidence>